<dbReference type="SUPFAM" id="SSF69255">
    <property type="entry name" value="gp5 N-terminal domain-like"/>
    <property type="match status" value="1"/>
</dbReference>
<feature type="domain" description="Putative type VI secretion system Rhs element associated Vgr" evidence="4">
    <location>
        <begin position="569"/>
        <end position="676"/>
    </location>
</feature>
<evidence type="ECO:0000313" key="6">
    <source>
        <dbReference type="Proteomes" id="UP000279594"/>
    </source>
</evidence>
<dbReference type="Pfam" id="PF10106">
    <property type="entry name" value="DUF2345"/>
    <property type="match status" value="1"/>
</dbReference>
<dbReference type="Gene3D" id="4.10.220.110">
    <property type="match status" value="1"/>
</dbReference>
<dbReference type="Gene3D" id="2.30.110.50">
    <property type="match status" value="1"/>
</dbReference>
<dbReference type="Proteomes" id="UP000279594">
    <property type="component" value="Chromosome"/>
</dbReference>
<evidence type="ECO:0000256" key="1">
    <source>
        <dbReference type="ARBA" id="ARBA00005558"/>
    </source>
</evidence>
<organism evidence="5 6">
    <name type="scientific">Janthinobacterium agaricidamnosum</name>
    <dbReference type="NCBI Taxonomy" id="55508"/>
    <lineage>
        <taxon>Bacteria</taxon>
        <taxon>Pseudomonadati</taxon>
        <taxon>Pseudomonadota</taxon>
        <taxon>Betaproteobacteria</taxon>
        <taxon>Burkholderiales</taxon>
        <taxon>Oxalobacteraceae</taxon>
        <taxon>Janthinobacterium</taxon>
    </lineage>
</organism>
<evidence type="ECO:0000259" key="4">
    <source>
        <dbReference type="Pfam" id="PF13296"/>
    </source>
</evidence>
<dbReference type="Pfam" id="PF04717">
    <property type="entry name" value="Phage_base_V"/>
    <property type="match status" value="1"/>
</dbReference>
<evidence type="ECO:0000259" key="3">
    <source>
        <dbReference type="Pfam" id="PF10106"/>
    </source>
</evidence>
<dbReference type="InterPro" id="IPR028244">
    <property type="entry name" value="T6SS_Rhs_Vgr_dom"/>
</dbReference>
<dbReference type="RefSeq" id="WP_121670203.1">
    <property type="nucleotide sequence ID" value="NZ_CP033019.1"/>
</dbReference>
<dbReference type="Gene3D" id="3.55.50.10">
    <property type="entry name" value="Baseplate protein-like domains"/>
    <property type="match status" value="1"/>
</dbReference>
<dbReference type="NCBIfam" id="TIGR01646">
    <property type="entry name" value="vgr_GE"/>
    <property type="match status" value="1"/>
</dbReference>
<keyword evidence="6" id="KW-1185">Reference proteome</keyword>
<dbReference type="InterPro" id="IPR017847">
    <property type="entry name" value="T6SS_RhsGE_Vgr_subset"/>
</dbReference>
<sequence length="914" mass="97421">MEDFAQWLAVDKALTAGNRALRLRLAYPEGSNEDVLLPQRISGSEAVCGGLEYRILCVATEARLPLKQFIAVPAELQIVTDQGQLRRVCGIVAEASAGQSDGGLATYQLVLRDGLALMEKRVNTRVFRNKHELQIVQLLFEEWRQGNSVLAASLDLTIDAALAARSLPVREFTMQHNESDAAFIRRLLRRRGIAWCFQAAATASANATTMPVHALLLFDDASRLPENAAGTVRYHRDDATEERDTVTAWSAVRRLQAGKFECYSWDDGHPHSPQFMATQSHSGADQGGNGNRLAASLDDYIVEPPLAAGSNDELRQLGQLAMARHDMDSKCFQGEGCVRDFCAGQWFSLEGHADIDCHPVAERSFVITALNVAASNNLPTGLDARVGRLFAQSGWQCDAALAQGAGADGQAALRYRNRFTCVRRGIAIVPAFDPRSDFPVVRLQSALVVGPAGEEVHCDALGRVKVRFVATRAPDHAHANGSGASDTERDSAWVRVASSWTGNGPGSGKQCGTLSLPRIGAEVLIDFLGGDPDRPIIVGQLYNAVGAPPGLSSRGALPGNRYLSGMRSREVRGGRGNQLCFDDTPSQISAQLASDQAATQLNLGYLTEPRSDGVGRQRGDGFELRSDASGSVRTARSLLISAWKQLGASGKQLDGNEHAAVMKECLELFSSLGEFAAQHQALALDAAGSKALGAAIAADQPAVSITAPEGVALSTPRTIAGNAGANIDMVAQQHLQLSAAQRCNVNGGKGISLFAHQDGIVQVAHFGKFLLQSQHDLLQADAAKDIRLTAGTRLVGMAQDEITFMTAGGAYLKLSGGAVELGGPGALTVKTDGHHWSGPASMKAELPTFGEGELGRVPRLLRPTDGLPVEGVEVHIEREGDSPLTGVSGADGRGPKVATDHLQRLKGFFFRRRS</sequence>
<feature type="domain" description="Gp5/Type VI secretion system Vgr protein OB-fold" evidence="2">
    <location>
        <begin position="486"/>
        <end position="542"/>
    </location>
</feature>
<protein>
    <submittedName>
        <fullName evidence="5">Type VI secretion system tip protein VgrG</fullName>
    </submittedName>
</protein>
<feature type="domain" description="DUF2345" evidence="3">
    <location>
        <begin position="697"/>
        <end position="840"/>
    </location>
</feature>
<dbReference type="InterPro" id="IPR006533">
    <property type="entry name" value="T6SS_Vgr_RhsGE"/>
</dbReference>
<accession>A0A3G2EE63</accession>
<evidence type="ECO:0000313" key="5">
    <source>
        <dbReference type="EMBL" id="AYM77789.1"/>
    </source>
</evidence>
<dbReference type="NCBIfam" id="TIGR03361">
    <property type="entry name" value="VI_Rhs_Vgr"/>
    <property type="match status" value="1"/>
</dbReference>
<name>A0A3G2EE63_9BURK</name>
<gene>
    <name evidence="5" type="ORF">D9M09_19780</name>
</gene>
<dbReference type="InterPro" id="IPR037026">
    <property type="entry name" value="Vgr_OB-fold_dom_sf"/>
</dbReference>
<dbReference type="Gene3D" id="2.40.50.230">
    <property type="entry name" value="Gp5 N-terminal domain"/>
    <property type="match status" value="1"/>
</dbReference>
<proteinExistence type="inferred from homology"/>
<dbReference type="Pfam" id="PF13296">
    <property type="entry name" value="T6SS_Vgr"/>
    <property type="match status" value="1"/>
</dbReference>
<dbReference type="InterPro" id="IPR018769">
    <property type="entry name" value="VgrG2_DUF2345"/>
</dbReference>
<dbReference type="InterPro" id="IPR006531">
    <property type="entry name" value="Gp5/Vgr_OB"/>
</dbReference>
<evidence type="ECO:0000259" key="2">
    <source>
        <dbReference type="Pfam" id="PF04717"/>
    </source>
</evidence>
<dbReference type="SUPFAM" id="SSF69279">
    <property type="entry name" value="Phage tail proteins"/>
    <property type="match status" value="2"/>
</dbReference>
<dbReference type="Pfam" id="PF05954">
    <property type="entry name" value="Phage_GPD"/>
    <property type="match status" value="1"/>
</dbReference>
<reference evidence="5 6" key="1">
    <citation type="submission" date="2018-10" db="EMBL/GenBank/DDBJ databases">
        <title>Effects of UV and annual dynamics of microbial communities in freshwater RAS systems.</title>
        <authorList>
            <person name="Bekkelund A.K."/>
            <person name="Hansen B.R."/>
            <person name="Stokken H."/>
            <person name="Eriksen B.F."/>
            <person name="Kashulin N.A."/>
        </authorList>
    </citation>
    <scope>NUCLEOTIDE SEQUENCE [LARGE SCALE GENOMIC DNA]</scope>
    <source>
        <strain evidence="5 6">BHSEK</strain>
    </source>
</reference>
<dbReference type="SUPFAM" id="SSF69349">
    <property type="entry name" value="Phage fibre proteins"/>
    <property type="match status" value="1"/>
</dbReference>
<dbReference type="EMBL" id="CP033019">
    <property type="protein sequence ID" value="AYM77789.1"/>
    <property type="molecule type" value="Genomic_DNA"/>
</dbReference>
<comment type="similarity">
    <text evidence="1">Belongs to the VgrG protein family.</text>
</comment>
<dbReference type="AlphaFoldDB" id="A0A3G2EE63"/>